<name>A0AAD9GFY1_BABDI</name>
<dbReference type="AlphaFoldDB" id="A0AAD9GFY1"/>
<reference evidence="1" key="2">
    <citation type="submission" date="2021-05" db="EMBL/GenBank/DDBJ databases">
        <authorList>
            <person name="Pain A."/>
        </authorList>
    </citation>
    <scope>NUCLEOTIDE SEQUENCE</scope>
    <source>
        <strain evidence="1">1802A</strain>
    </source>
</reference>
<comment type="caution">
    <text evidence="1">The sequence shown here is derived from an EMBL/GenBank/DDBJ whole genome shotgun (WGS) entry which is preliminary data.</text>
</comment>
<dbReference type="EMBL" id="JAHBMH010000033">
    <property type="protein sequence ID" value="KAK1937667.1"/>
    <property type="molecule type" value="Genomic_DNA"/>
</dbReference>
<gene>
    <name evidence="1" type="ORF">X943_003761</name>
</gene>
<accession>A0AAD9GFY1</accession>
<dbReference type="GO" id="GO:0008237">
    <property type="term" value="F:metallopeptidase activity"/>
    <property type="evidence" value="ECO:0007669"/>
    <property type="project" value="InterPro"/>
</dbReference>
<dbReference type="Gene3D" id="3.40.390.10">
    <property type="entry name" value="Collagenase (Catalytic Domain)"/>
    <property type="match status" value="1"/>
</dbReference>
<sequence>MKSSNVRRFFTYILGVAVVVLGFAAAVHIPTPKPGGQLQNDVELQSDPNPAEFPTFAEMGLSFKPKMIEDPEGNQVMSFLQTSPMSTREAHDSVTLSNNVPKHVITGQVAGLVNNDPVTVILGTMFGSRFDILFEQKVTMESPVFTFQVPKGRYYIKVEGTGYRLPGVTLIRLPCRQARCRFSKKEDKLTVMEMGKEPGVYNYEWVLQRAAQYGVESLSVVAPTDASVINADKPGMESNLDYSDAAAKLKLNFGIELHGAWGSEYASRILGMLEKWKWFKQFHKSQPIKQKWLLTDRPLYPQDLAISHVENAPDNSQGGNLDWRERVSQTSTHKGHDDNDEYGQVVTISRHAFMFASRRAIENKMQRSVYFSRRLYKAIIRAMCLHSPFMMRSYFLNMHDVQILEPFELERMKRRGDNLSHYPSNHYQSWFEHPEELVEIATTWSEYPEGMQKITGLKYLLRRQDGMINPEEPTAPAIAYPRGSKTDSYIEFMESAFHKYDNIPNLIIHELGHFIDMNMTPANIRKMWEEVGGWHRYSNDPDGWTTHQQTEFVSAYAHKKNPSEDFASSIAEYVLNPKLLMSRAPKKYTFMRDQIMNGAYYVTKASHEFRVLNLGNPDFMYPGRIIAVKVKVTGQINEDKKVDFEIKLANNGPDSCATYARFRLTSSLGTFVDVSLPSYKCSHTLTGSITMNRAQKRGVWTTDQIELSDANRLHRFVGAADFGMRVWLDNGAEDFQVPQTIIPSIAISLIKGNDHATVRATWLVADDGVLRERSGAFAAINSNVTGQHSLGTYVNSAITTSSLRSDWRREIWTGYRKIPSHMCEVERSIRREPADDIVFNKFAFDEDNSFDGLTRRQTDANVYNCYQVSVNIPLSSAARSGDYYLTLIKSFDSAGNTQTLQWPVGEGPSVHYTSSVARPDNNLPEIRDISVESRPSNPDSPNGETIVTVSFQLRDAESGIASVSAIILDPFGARFIYYPLYKDVKEWQTISYRQVLPRGSIPGVWHLSEVRAEDNAGNELMARLNEQVLVTSA</sequence>
<evidence type="ECO:0000313" key="1">
    <source>
        <dbReference type="EMBL" id="KAK1937667.1"/>
    </source>
</evidence>
<organism evidence="1 2">
    <name type="scientific">Babesia divergens</name>
    <dbReference type="NCBI Taxonomy" id="32595"/>
    <lineage>
        <taxon>Eukaryota</taxon>
        <taxon>Sar</taxon>
        <taxon>Alveolata</taxon>
        <taxon>Apicomplexa</taxon>
        <taxon>Aconoidasida</taxon>
        <taxon>Piroplasmida</taxon>
        <taxon>Babesiidae</taxon>
        <taxon>Babesia</taxon>
    </lineage>
</organism>
<evidence type="ECO:0000313" key="2">
    <source>
        <dbReference type="Proteomes" id="UP001195914"/>
    </source>
</evidence>
<dbReference type="Proteomes" id="UP001195914">
    <property type="component" value="Unassembled WGS sequence"/>
</dbReference>
<proteinExistence type="predicted"/>
<protein>
    <submittedName>
        <fullName evidence="1">Conserved membrane protein</fullName>
    </submittedName>
</protein>
<dbReference type="InterPro" id="IPR024079">
    <property type="entry name" value="MetalloPept_cat_dom_sf"/>
</dbReference>
<dbReference type="SUPFAM" id="SSF55486">
    <property type="entry name" value="Metalloproteases ('zincins'), catalytic domain"/>
    <property type="match status" value="1"/>
</dbReference>
<keyword evidence="2" id="KW-1185">Reference proteome</keyword>
<reference evidence="1" key="1">
    <citation type="journal article" date="2014" name="Nucleic Acids Res.">
        <title>The evolutionary dynamics of variant antigen genes in Babesia reveal a history of genomic innovation underlying host-parasite interaction.</title>
        <authorList>
            <person name="Jackson A.P."/>
            <person name="Otto T.D."/>
            <person name="Darby A."/>
            <person name="Ramaprasad A."/>
            <person name="Xia D."/>
            <person name="Echaide I.E."/>
            <person name="Farber M."/>
            <person name="Gahlot S."/>
            <person name="Gamble J."/>
            <person name="Gupta D."/>
            <person name="Gupta Y."/>
            <person name="Jackson L."/>
            <person name="Malandrin L."/>
            <person name="Malas T.B."/>
            <person name="Moussa E."/>
            <person name="Nair M."/>
            <person name="Reid A.J."/>
            <person name="Sanders M."/>
            <person name="Sharma J."/>
            <person name="Tracey A."/>
            <person name="Quail M.A."/>
            <person name="Weir W."/>
            <person name="Wastling J.M."/>
            <person name="Hall N."/>
            <person name="Willadsen P."/>
            <person name="Lingelbach K."/>
            <person name="Shiels B."/>
            <person name="Tait A."/>
            <person name="Berriman M."/>
            <person name="Allred D.R."/>
            <person name="Pain A."/>
        </authorList>
    </citation>
    <scope>NUCLEOTIDE SEQUENCE</scope>
    <source>
        <strain evidence="1">1802A</strain>
    </source>
</reference>